<dbReference type="InterPro" id="IPR046457">
    <property type="entry name" value="PMI_typeI_cat"/>
</dbReference>
<dbReference type="InterPro" id="IPR011051">
    <property type="entry name" value="RmlC_Cupin_sf"/>
</dbReference>
<dbReference type="AlphaFoldDB" id="A0A841FNC5"/>
<accession>A0A841FNC5</accession>
<evidence type="ECO:0000256" key="3">
    <source>
        <dbReference type="ARBA" id="ARBA00011956"/>
    </source>
</evidence>
<evidence type="ECO:0000313" key="11">
    <source>
        <dbReference type="Proteomes" id="UP000548476"/>
    </source>
</evidence>
<dbReference type="Gene3D" id="2.60.120.10">
    <property type="entry name" value="Jelly Rolls"/>
    <property type="match status" value="2"/>
</dbReference>
<evidence type="ECO:0000256" key="1">
    <source>
        <dbReference type="ARBA" id="ARBA00000757"/>
    </source>
</evidence>
<comment type="similarity">
    <text evidence="2">Belongs to the mannose-6-phosphate isomerase type 1 family.</text>
</comment>
<dbReference type="NCBIfam" id="TIGR00218">
    <property type="entry name" value="manA"/>
    <property type="match status" value="1"/>
</dbReference>
<evidence type="ECO:0000256" key="2">
    <source>
        <dbReference type="ARBA" id="ARBA00010772"/>
    </source>
</evidence>
<feature type="binding site" evidence="8">
    <location>
        <position position="96"/>
    </location>
    <ligand>
        <name>Zn(2+)</name>
        <dbReference type="ChEBI" id="CHEBI:29105"/>
    </ligand>
</feature>
<dbReference type="Gene3D" id="1.10.441.10">
    <property type="entry name" value="Phosphomannose Isomerase, domain 2"/>
    <property type="match status" value="1"/>
</dbReference>
<proteinExistence type="inferred from homology"/>
<feature type="active site" evidence="7">
    <location>
        <position position="278"/>
    </location>
</feature>
<evidence type="ECO:0000256" key="8">
    <source>
        <dbReference type="PIRSR" id="PIRSR001480-2"/>
    </source>
</evidence>
<organism evidence="10 11">
    <name type="scientific">Phytomonospora endophytica</name>
    <dbReference type="NCBI Taxonomy" id="714109"/>
    <lineage>
        <taxon>Bacteria</taxon>
        <taxon>Bacillati</taxon>
        <taxon>Actinomycetota</taxon>
        <taxon>Actinomycetes</taxon>
        <taxon>Micromonosporales</taxon>
        <taxon>Micromonosporaceae</taxon>
        <taxon>Phytomonospora</taxon>
    </lineage>
</organism>
<comment type="caution">
    <text evidence="10">The sequence shown here is derived from an EMBL/GenBank/DDBJ whole genome shotgun (WGS) entry which is preliminary data.</text>
</comment>
<keyword evidence="5 8" id="KW-0862">Zinc</keyword>
<dbReference type="GO" id="GO:0008270">
    <property type="term" value="F:zinc ion binding"/>
    <property type="evidence" value="ECO:0007669"/>
    <property type="project" value="InterPro"/>
</dbReference>
<reference evidence="10 11" key="1">
    <citation type="submission" date="2020-08" db="EMBL/GenBank/DDBJ databases">
        <title>Genomic Encyclopedia of Type Strains, Phase IV (KMG-IV): sequencing the most valuable type-strain genomes for metagenomic binning, comparative biology and taxonomic classification.</title>
        <authorList>
            <person name="Goeker M."/>
        </authorList>
    </citation>
    <scope>NUCLEOTIDE SEQUENCE [LARGE SCALE GENOMIC DNA]</scope>
    <source>
        <strain evidence="10 11">YIM 65646</strain>
    </source>
</reference>
<dbReference type="SUPFAM" id="SSF51182">
    <property type="entry name" value="RmlC-like cupins"/>
    <property type="match status" value="1"/>
</dbReference>
<name>A0A841FNC5_9ACTN</name>
<dbReference type="EC" id="5.3.1.8" evidence="3"/>
<dbReference type="Pfam" id="PF20511">
    <property type="entry name" value="PMI_typeI_cat"/>
    <property type="match status" value="1"/>
</dbReference>
<evidence type="ECO:0000256" key="7">
    <source>
        <dbReference type="PIRSR" id="PIRSR001480-1"/>
    </source>
</evidence>
<feature type="binding site" evidence="8">
    <location>
        <position position="94"/>
    </location>
    <ligand>
        <name>Zn(2+)</name>
        <dbReference type="ChEBI" id="CHEBI:29105"/>
    </ligand>
</feature>
<comment type="cofactor">
    <cofactor evidence="8">
        <name>Zn(2+)</name>
        <dbReference type="ChEBI" id="CHEBI:29105"/>
    </cofactor>
    <text evidence="8">Binds 1 zinc ion per subunit.</text>
</comment>
<evidence type="ECO:0000313" key="10">
    <source>
        <dbReference type="EMBL" id="MBB6036393.1"/>
    </source>
</evidence>
<dbReference type="RefSeq" id="WP_184789249.1">
    <property type="nucleotide sequence ID" value="NZ_BONT01000029.1"/>
</dbReference>
<evidence type="ECO:0000256" key="6">
    <source>
        <dbReference type="ARBA" id="ARBA00023235"/>
    </source>
</evidence>
<evidence type="ECO:0000259" key="9">
    <source>
        <dbReference type="Pfam" id="PF20511"/>
    </source>
</evidence>
<dbReference type="InterPro" id="IPR001250">
    <property type="entry name" value="Man6P_Isoase-1"/>
</dbReference>
<dbReference type="CDD" id="cd07011">
    <property type="entry name" value="cupin_PMI_type_I_N"/>
    <property type="match status" value="1"/>
</dbReference>
<keyword evidence="11" id="KW-1185">Reference proteome</keyword>
<dbReference type="GO" id="GO:0004476">
    <property type="term" value="F:mannose-6-phosphate isomerase activity"/>
    <property type="evidence" value="ECO:0007669"/>
    <property type="project" value="UniProtKB-EC"/>
</dbReference>
<dbReference type="InterPro" id="IPR016305">
    <property type="entry name" value="Mannose-6-P_Isomerase"/>
</dbReference>
<protein>
    <recommendedName>
        <fullName evidence="3">mannose-6-phosphate isomerase</fullName>
        <ecNumber evidence="3">5.3.1.8</ecNumber>
    </recommendedName>
</protein>
<dbReference type="PRINTS" id="PR00714">
    <property type="entry name" value="MAN6PISMRASE"/>
</dbReference>
<dbReference type="EMBL" id="JACHGT010000009">
    <property type="protein sequence ID" value="MBB6036393.1"/>
    <property type="molecule type" value="Genomic_DNA"/>
</dbReference>
<dbReference type="GO" id="GO:0009298">
    <property type="term" value="P:GDP-mannose biosynthetic process"/>
    <property type="evidence" value="ECO:0007669"/>
    <property type="project" value="InterPro"/>
</dbReference>
<dbReference type="PANTHER" id="PTHR10309">
    <property type="entry name" value="MANNOSE-6-PHOSPHATE ISOMERASE"/>
    <property type="match status" value="1"/>
</dbReference>
<feature type="binding site" evidence="8">
    <location>
        <position position="259"/>
    </location>
    <ligand>
        <name>Zn(2+)</name>
        <dbReference type="ChEBI" id="CHEBI:29105"/>
    </ligand>
</feature>
<dbReference type="GO" id="GO:0005829">
    <property type="term" value="C:cytosol"/>
    <property type="evidence" value="ECO:0007669"/>
    <property type="project" value="TreeGrafter"/>
</dbReference>
<feature type="binding site" evidence="8">
    <location>
        <position position="131"/>
    </location>
    <ligand>
        <name>Zn(2+)</name>
        <dbReference type="ChEBI" id="CHEBI:29105"/>
    </ligand>
</feature>
<dbReference type="GO" id="GO:0005975">
    <property type="term" value="P:carbohydrate metabolic process"/>
    <property type="evidence" value="ECO:0007669"/>
    <property type="project" value="InterPro"/>
</dbReference>
<dbReference type="PANTHER" id="PTHR10309:SF0">
    <property type="entry name" value="MANNOSE-6-PHOSPHATE ISOMERASE"/>
    <property type="match status" value="1"/>
</dbReference>
<dbReference type="Proteomes" id="UP000548476">
    <property type="component" value="Unassembled WGS sequence"/>
</dbReference>
<gene>
    <name evidence="10" type="ORF">HNR73_004264</name>
</gene>
<evidence type="ECO:0000256" key="4">
    <source>
        <dbReference type="ARBA" id="ARBA00022723"/>
    </source>
</evidence>
<dbReference type="InterPro" id="IPR014710">
    <property type="entry name" value="RmlC-like_jellyroll"/>
</dbReference>
<comment type="catalytic activity">
    <reaction evidence="1">
        <text>D-mannose 6-phosphate = D-fructose 6-phosphate</text>
        <dbReference type="Rhea" id="RHEA:12356"/>
        <dbReference type="ChEBI" id="CHEBI:58735"/>
        <dbReference type="ChEBI" id="CHEBI:61527"/>
        <dbReference type="EC" id="5.3.1.8"/>
    </reaction>
</comment>
<feature type="domain" description="Phosphomannose isomerase type I catalytic" evidence="9">
    <location>
        <begin position="4"/>
        <end position="146"/>
    </location>
</feature>
<keyword evidence="6 10" id="KW-0413">Isomerase</keyword>
<keyword evidence="4 8" id="KW-0479">Metal-binding</keyword>
<sequence length="396" mass="41997">MELLRNPIRPYAWGSHTAIAAVQGRRIPTEGPEAELWMGAHPGDPSTVEDGRTLTDVIAEDPERVLGAANVRRFGARLPFLFKVLAAEAPLSIQAHPDAAQARAGFDDEESQGVPADATVRNYVDPFHKPELLCAVSEYECLCGFRDPAESAELLSRLNVPALTGTIELLRQDDPAQALREAVATVMTVPETLRGALLDQVVAECAQLAGEGPGGATYAMAASLGKAYPGDIGVLLALLLNHVVLQPGEAIYMPAGNAHAYLRGVGVEIMAASDNVLRGGLTAKHVDVPELLRVLRYEVLPEPRVAAVEVTPGVREWPTPMPEFRLTHGAVGGLRESVTLLNGGPRILLCWSGQVRFDDGVQALTLLPGQAAFVSADATGPVVATGFGEFFQASTA</sequence>
<dbReference type="PIRSF" id="PIRSF001480">
    <property type="entry name" value="Mannose-6-phosphate_isomerase"/>
    <property type="match status" value="1"/>
</dbReference>
<evidence type="ECO:0000256" key="5">
    <source>
        <dbReference type="ARBA" id="ARBA00022833"/>
    </source>
</evidence>